<sequence length="66" mass="7371">MLRLFLRVLPNDGADWVIPALIAFFPLWMAWMIGAFAFRNAVRAWATLGGANAAAFLMLWLTHHAG</sequence>
<evidence type="ECO:0000313" key="3">
    <source>
        <dbReference type="Proteomes" id="UP000663181"/>
    </source>
</evidence>
<keyword evidence="1" id="KW-0472">Membrane</keyword>
<dbReference type="Proteomes" id="UP000663181">
    <property type="component" value="Chromosome"/>
</dbReference>
<proteinExistence type="predicted"/>
<keyword evidence="1" id="KW-1133">Transmembrane helix</keyword>
<feature type="transmembrane region" description="Helical" evidence="1">
    <location>
        <begin position="16"/>
        <end position="38"/>
    </location>
</feature>
<feature type="transmembrane region" description="Helical" evidence="1">
    <location>
        <begin position="45"/>
        <end position="63"/>
    </location>
</feature>
<keyword evidence="3" id="KW-1185">Reference proteome</keyword>
<gene>
    <name evidence="2" type="ORF">ISN74_07695</name>
</gene>
<reference evidence="2 3" key="1">
    <citation type="submission" date="2020-10" db="EMBL/GenBank/DDBJ databases">
        <title>Phylogeny of dyella-like bacteria.</title>
        <authorList>
            <person name="Fu J."/>
        </authorList>
    </citation>
    <scope>NUCLEOTIDE SEQUENCE [LARGE SCALE GENOMIC DNA]</scope>
    <source>
        <strain evidence="2 3">DHOB09</strain>
    </source>
</reference>
<name>A0ABX7GXR0_9GAMM</name>
<organism evidence="2 3">
    <name type="scientific">Dyella caseinilytica</name>
    <dbReference type="NCBI Taxonomy" id="1849581"/>
    <lineage>
        <taxon>Bacteria</taxon>
        <taxon>Pseudomonadati</taxon>
        <taxon>Pseudomonadota</taxon>
        <taxon>Gammaproteobacteria</taxon>
        <taxon>Lysobacterales</taxon>
        <taxon>Rhodanobacteraceae</taxon>
        <taxon>Dyella</taxon>
    </lineage>
</organism>
<keyword evidence="1" id="KW-0812">Transmembrane</keyword>
<protein>
    <submittedName>
        <fullName evidence="2">Uncharacterized protein</fullName>
    </submittedName>
</protein>
<evidence type="ECO:0000256" key="1">
    <source>
        <dbReference type="SAM" id="Phobius"/>
    </source>
</evidence>
<dbReference type="EMBL" id="CP064030">
    <property type="protein sequence ID" value="QRN55202.1"/>
    <property type="molecule type" value="Genomic_DNA"/>
</dbReference>
<accession>A0ABX7GXR0</accession>
<evidence type="ECO:0000313" key="2">
    <source>
        <dbReference type="EMBL" id="QRN55202.1"/>
    </source>
</evidence>
<dbReference type="RefSeq" id="WP_229679074.1">
    <property type="nucleotide sequence ID" value="NZ_BMIZ01000001.1"/>
</dbReference>